<dbReference type="Pfam" id="PF00072">
    <property type="entry name" value="Response_reg"/>
    <property type="match status" value="1"/>
</dbReference>
<dbReference type="InterPro" id="IPR011006">
    <property type="entry name" value="CheY-like_superfamily"/>
</dbReference>
<protein>
    <submittedName>
        <fullName evidence="3">Putative signal transduction response regulator, reiver domain</fullName>
    </submittedName>
</protein>
<dbReference type="RefSeq" id="WP_144728399.1">
    <property type="nucleotide sequence ID" value="NZ_ML675578.1"/>
</dbReference>
<dbReference type="PANTHER" id="PTHR44591:SF3">
    <property type="entry name" value="RESPONSE REGULATORY DOMAIN-CONTAINING PROTEIN"/>
    <property type="match status" value="1"/>
</dbReference>
<dbReference type="SUPFAM" id="SSF52172">
    <property type="entry name" value="CheY-like"/>
    <property type="match status" value="1"/>
</dbReference>
<dbReference type="SMART" id="SM00448">
    <property type="entry name" value="REC"/>
    <property type="match status" value="1"/>
</dbReference>
<dbReference type="OrthoDB" id="9652at2157"/>
<dbReference type="PANTHER" id="PTHR44591">
    <property type="entry name" value="STRESS RESPONSE REGULATOR PROTEIN 1"/>
    <property type="match status" value="1"/>
</dbReference>
<proteinExistence type="predicted"/>
<gene>
    <name evidence="3" type="ORF">NARC_10262</name>
</gene>
<dbReference type="PROSITE" id="PS50110">
    <property type="entry name" value="RESPONSE_REGULATORY"/>
    <property type="match status" value="1"/>
</dbReference>
<evidence type="ECO:0000313" key="4">
    <source>
        <dbReference type="Proteomes" id="UP000315289"/>
    </source>
</evidence>
<feature type="domain" description="Response regulatory" evidence="2">
    <location>
        <begin position="6"/>
        <end position="124"/>
    </location>
</feature>
<dbReference type="Gene3D" id="3.40.50.2300">
    <property type="match status" value="1"/>
</dbReference>
<dbReference type="Proteomes" id="UP000315289">
    <property type="component" value="Unassembled WGS sequence"/>
</dbReference>
<dbReference type="InterPro" id="IPR050595">
    <property type="entry name" value="Bact_response_regulator"/>
</dbReference>
<evidence type="ECO:0000256" key="1">
    <source>
        <dbReference type="ARBA" id="ARBA00022553"/>
    </source>
</evidence>
<dbReference type="GO" id="GO:0000160">
    <property type="term" value="P:phosphorelay signal transduction system"/>
    <property type="evidence" value="ECO:0007669"/>
    <property type="project" value="InterPro"/>
</dbReference>
<keyword evidence="4" id="KW-1185">Reference proteome</keyword>
<sequence>MSTPPIVMVVDDDEELAYIFGELLKRSGFNTVSFTDPLLALKYFNENPREYWLVIADLKMPNLNGIDLAKKIRYNSSTVKILLITGFFDDEYLNNDDFKEARISEVLHKPVKLKELQRYVHELCYSM</sequence>
<dbReference type="InterPro" id="IPR001789">
    <property type="entry name" value="Sig_transdc_resp-reg_receiver"/>
</dbReference>
<dbReference type="CDD" id="cd17546">
    <property type="entry name" value="REC_hyHK_CKI1_RcsC-like"/>
    <property type="match status" value="1"/>
</dbReference>
<organism evidence="3 4">
    <name type="scientific">Candidatus Nitrosocosmicus arcticus</name>
    <dbReference type="NCBI Taxonomy" id="2035267"/>
    <lineage>
        <taxon>Archaea</taxon>
        <taxon>Nitrososphaerota</taxon>
        <taxon>Nitrososphaeria</taxon>
        <taxon>Nitrososphaerales</taxon>
        <taxon>Nitrososphaeraceae</taxon>
        <taxon>Candidatus Nitrosocosmicus</taxon>
    </lineage>
</organism>
<evidence type="ECO:0000313" key="3">
    <source>
        <dbReference type="EMBL" id="TVP41856.1"/>
    </source>
</evidence>
<dbReference type="EMBL" id="VOAH01000001">
    <property type="protein sequence ID" value="TVP41856.1"/>
    <property type="molecule type" value="Genomic_DNA"/>
</dbReference>
<comment type="caution">
    <text evidence="3">The sequence shown here is derived from an EMBL/GenBank/DDBJ whole genome shotgun (WGS) entry which is preliminary data.</text>
</comment>
<name>A0A557SZ21_9ARCH</name>
<accession>A0A557SZ21</accession>
<evidence type="ECO:0000259" key="2">
    <source>
        <dbReference type="PROSITE" id="PS50110"/>
    </source>
</evidence>
<reference evidence="3 4" key="1">
    <citation type="journal article" date="2019" name="Front. Microbiol.">
        <title>Ammonia Oxidation by the Arctic Terrestrial Thaumarchaeote Candidatus Nitrosocosmicus arcticus Is Stimulated by Increasing Temperatures.</title>
        <authorList>
            <person name="Alves R.J.E."/>
            <person name="Kerou M."/>
            <person name="Zappe A."/>
            <person name="Bittner R."/>
            <person name="Abby S.S."/>
            <person name="Schmidt H.A."/>
            <person name="Pfeifer K."/>
            <person name="Schleper C."/>
        </authorList>
    </citation>
    <scope>NUCLEOTIDE SEQUENCE [LARGE SCALE GENOMIC DNA]</scope>
    <source>
        <strain evidence="3 4">Kfb</strain>
    </source>
</reference>
<dbReference type="AlphaFoldDB" id="A0A557SZ21"/>
<keyword evidence="1" id="KW-0597">Phosphoprotein</keyword>